<dbReference type="Proteomes" id="UP000295443">
    <property type="component" value="Unassembled WGS sequence"/>
</dbReference>
<evidence type="ECO:0000313" key="3">
    <source>
        <dbReference type="Proteomes" id="UP000295443"/>
    </source>
</evidence>
<dbReference type="OrthoDB" id="7060130at2"/>
<dbReference type="AlphaFoldDB" id="A0A4R1BIT0"/>
<keyword evidence="3" id="KW-1185">Reference proteome</keyword>
<sequence>MRGWSARYAGTSTTRPRATRSGRCRPAPPSPTCPSIGAVRTAMAPRNNSWCCMTDRQDDPSARLEATFSRIAAERMAGLPILNPALAVAAVGFRPWQDYWLGVLVTPWFLNLVACPTGADEAADLSERVLALPSGNYEFAAAHEDGLGLYFACPLISPMSQFASQADVMAVAEEIAKRVFVAPAKPAPPAKDEPDQGRRGFFRALIPGAKQA</sequence>
<organism evidence="2 3">
    <name type="scientific">Parasulfuritortus cantonensis</name>
    <dbReference type="NCBI Taxonomy" id="2528202"/>
    <lineage>
        <taxon>Bacteria</taxon>
        <taxon>Pseudomonadati</taxon>
        <taxon>Pseudomonadota</taxon>
        <taxon>Betaproteobacteria</taxon>
        <taxon>Nitrosomonadales</taxon>
        <taxon>Thiobacillaceae</taxon>
        <taxon>Parasulfuritortus</taxon>
    </lineage>
</organism>
<comment type="caution">
    <text evidence="2">The sequence shown here is derived from an EMBL/GenBank/DDBJ whole genome shotgun (WGS) entry which is preliminary data.</text>
</comment>
<dbReference type="NCBIfam" id="TIGR03993">
    <property type="entry name" value="hydrog_HybE"/>
    <property type="match status" value="1"/>
</dbReference>
<evidence type="ECO:0000313" key="2">
    <source>
        <dbReference type="EMBL" id="TCJ17174.1"/>
    </source>
</evidence>
<protein>
    <submittedName>
        <fullName evidence="2">[NiFe]-hydrogenase assembly, chaperone, HybE</fullName>
    </submittedName>
</protein>
<dbReference type="EMBL" id="SJZB01000014">
    <property type="protein sequence ID" value="TCJ17174.1"/>
    <property type="molecule type" value="Genomic_DNA"/>
</dbReference>
<feature type="region of interest" description="Disordered" evidence="1">
    <location>
        <begin position="1"/>
        <end position="30"/>
    </location>
</feature>
<evidence type="ECO:0000256" key="1">
    <source>
        <dbReference type="SAM" id="MobiDB-lite"/>
    </source>
</evidence>
<proteinExistence type="predicted"/>
<dbReference type="InterPro" id="IPR038530">
    <property type="entry name" value="NiFe-hyd_HybE_sf"/>
</dbReference>
<dbReference type="Gene3D" id="3.30.1460.40">
    <property type="entry name" value="[NiFe]-hydrogenase assembly chaperone, HybE"/>
    <property type="match status" value="1"/>
</dbReference>
<dbReference type="InterPro" id="IPR023994">
    <property type="entry name" value="NiFe-hyd_HybE"/>
</dbReference>
<accession>A0A4R1BIT0</accession>
<dbReference type="Pfam" id="PF11939">
    <property type="entry name" value="NiFe-hyd_HybE"/>
    <property type="match status" value="1"/>
</dbReference>
<gene>
    <name evidence="2" type="primary">hybE</name>
    <name evidence="2" type="ORF">EZJ19_04275</name>
</gene>
<name>A0A4R1BIT0_9PROT</name>
<reference evidence="2 3" key="1">
    <citation type="submission" date="2019-03" db="EMBL/GenBank/DDBJ databases">
        <title>Genome sequence of Thiobacillaceae bacterium LSR1, a sulfur-oxidizing bacterium isolated from freshwater sediment.</title>
        <authorList>
            <person name="Li S."/>
        </authorList>
    </citation>
    <scope>NUCLEOTIDE SEQUENCE [LARGE SCALE GENOMIC DNA]</scope>
    <source>
        <strain evidence="2 3">LSR1</strain>
    </source>
</reference>